<accession>A0A2U9BKL1</accession>
<evidence type="ECO:0000313" key="2">
    <source>
        <dbReference type="EMBL" id="AWP04236.1"/>
    </source>
</evidence>
<feature type="region of interest" description="Disordered" evidence="1">
    <location>
        <begin position="1"/>
        <end position="66"/>
    </location>
</feature>
<reference evidence="2 3" key="1">
    <citation type="submission" date="2017-12" db="EMBL/GenBank/DDBJ databases">
        <title>Integrating genomic resources of turbot (Scophthalmus maximus) in depth evaluation of genetic and physical mapping variation across individuals.</title>
        <authorList>
            <person name="Martinez P."/>
        </authorList>
    </citation>
    <scope>NUCLEOTIDE SEQUENCE [LARGE SCALE GENOMIC DNA]</scope>
</reference>
<proteinExistence type="predicted"/>
<dbReference type="AlphaFoldDB" id="A0A2U9BKL1"/>
<keyword evidence="3" id="KW-1185">Reference proteome</keyword>
<gene>
    <name evidence="2" type="ORF">SMAX5B_006666</name>
</gene>
<feature type="compositionally biased region" description="Basic and acidic residues" evidence="1">
    <location>
        <begin position="1"/>
        <end position="11"/>
    </location>
</feature>
<dbReference type="Proteomes" id="UP000246464">
    <property type="component" value="Chromosome 7"/>
</dbReference>
<sequence length="66" mass="7050">MHRGEEGDRGAVRTRPAGISAASARPPVTPSLLLAGQQEGPWHTGKAFVPHPLSRKVAFTDGHKKQ</sequence>
<organism evidence="2 3">
    <name type="scientific">Scophthalmus maximus</name>
    <name type="common">Turbot</name>
    <name type="synonym">Psetta maxima</name>
    <dbReference type="NCBI Taxonomy" id="52904"/>
    <lineage>
        <taxon>Eukaryota</taxon>
        <taxon>Metazoa</taxon>
        <taxon>Chordata</taxon>
        <taxon>Craniata</taxon>
        <taxon>Vertebrata</taxon>
        <taxon>Euteleostomi</taxon>
        <taxon>Actinopterygii</taxon>
        <taxon>Neopterygii</taxon>
        <taxon>Teleostei</taxon>
        <taxon>Neoteleostei</taxon>
        <taxon>Acanthomorphata</taxon>
        <taxon>Carangaria</taxon>
        <taxon>Pleuronectiformes</taxon>
        <taxon>Pleuronectoidei</taxon>
        <taxon>Scophthalmidae</taxon>
        <taxon>Scophthalmus</taxon>
    </lineage>
</organism>
<dbReference type="EMBL" id="CP026249">
    <property type="protein sequence ID" value="AWP04236.1"/>
    <property type="molecule type" value="Genomic_DNA"/>
</dbReference>
<evidence type="ECO:0000313" key="3">
    <source>
        <dbReference type="Proteomes" id="UP000246464"/>
    </source>
</evidence>
<evidence type="ECO:0000256" key="1">
    <source>
        <dbReference type="SAM" id="MobiDB-lite"/>
    </source>
</evidence>
<name>A0A2U9BKL1_SCOMX</name>
<protein>
    <submittedName>
        <fullName evidence="2">Uncharacterized protein</fullName>
    </submittedName>
</protein>